<feature type="compositionally biased region" description="Low complexity" evidence="3">
    <location>
        <begin position="59"/>
        <end position="72"/>
    </location>
</feature>
<feature type="transmembrane region" description="Helical" evidence="4">
    <location>
        <begin position="104"/>
        <end position="124"/>
    </location>
</feature>
<evidence type="ECO:0000313" key="5">
    <source>
        <dbReference type="EMBL" id="ACY96109.1"/>
    </source>
</evidence>
<keyword evidence="2 4" id="KW-0472">Membrane</keyword>
<evidence type="ECO:0000256" key="3">
    <source>
        <dbReference type="SAM" id="MobiDB-lite"/>
    </source>
</evidence>
<dbReference type="OrthoDB" id="3534258at2"/>
<dbReference type="HOGENOM" id="CLU_959550_0_0_11"/>
<feature type="region of interest" description="Disordered" evidence="3">
    <location>
        <begin position="261"/>
        <end position="290"/>
    </location>
</feature>
<dbReference type="eggNOG" id="ENOG5033EKB">
    <property type="taxonomic scope" value="Bacteria"/>
</dbReference>
<gene>
    <name evidence="5" type="ordered locus">Tcur_0512</name>
</gene>
<dbReference type="STRING" id="471852.Tcur_0512"/>
<comment type="subcellular location">
    <subcellularLocation>
        <location evidence="1">Membrane</location>
    </subcellularLocation>
</comment>
<dbReference type="PANTHER" id="PTHR37042:SF4">
    <property type="entry name" value="OUTER MEMBRANE PROTEIN RV1973"/>
    <property type="match status" value="1"/>
</dbReference>
<name>D1A3I4_THECD</name>
<feature type="compositionally biased region" description="Basic and acidic residues" evidence="3">
    <location>
        <begin position="272"/>
        <end position="281"/>
    </location>
</feature>
<dbReference type="Proteomes" id="UP000001918">
    <property type="component" value="Chromosome"/>
</dbReference>
<dbReference type="EMBL" id="CP001738">
    <property type="protein sequence ID" value="ACY96109.1"/>
    <property type="molecule type" value="Genomic_DNA"/>
</dbReference>
<reference evidence="5 6" key="1">
    <citation type="journal article" date="2011" name="Stand. Genomic Sci.">
        <title>Complete genome sequence of Thermomonospora curvata type strain (B9).</title>
        <authorList>
            <person name="Chertkov O."/>
            <person name="Sikorski J."/>
            <person name="Nolan M."/>
            <person name="Lapidus A."/>
            <person name="Lucas S."/>
            <person name="Del Rio T.G."/>
            <person name="Tice H."/>
            <person name="Cheng J.F."/>
            <person name="Goodwin L."/>
            <person name="Pitluck S."/>
            <person name="Liolios K."/>
            <person name="Ivanova N."/>
            <person name="Mavromatis K."/>
            <person name="Mikhailova N."/>
            <person name="Ovchinnikova G."/>
            <person name="Pati A."/>
            <person name="Chen A."/>
            <person name="Palaniappan K."/>
            <person name="Djao O.D."/>
            <person name="Land M."/>
            <person name="Hauser L."/>
            <person name="Chang Y.J."/>
            <person name="Jeffries C.D."/>
            <person name="Brettin T."/>
            <person name="Han C."/>
            <person name="Detter J.C."/>
            <person name="Rohde M."/>
            <person name="Goker M."/>
            <person name="Woyke T."/>
            <person name="Bristow J."/>
            <person name="Eisen J.A."/>
            <person name="Markowitz V."/>
            <person name="Hugenholtz P."/>
            <person name="Klenk H.P."/>
            <person name="Kyrpides N.C."/>
        </authorList>
    </citation>
    <scope>NUCLEOTIDE SEQUENCE [LARGE SCALE GENOMIC DNA]</scope>
    <source>
        <strain evidence="6">ATCC 19995 / DSM 43183 / JCM 3096 / KCTC 9072 / NBRC 15933 / NCIMB 10081 / Henssen B9</strain>
    </source>
</reference>
<sequence length="290" mass="30088">MTTKTDTPQQEPNPSISWLGDDTAPASARPAGDAAEQTPAEPAAEESAGQSKPPSTGKDGSAAADAASPEATGPDDAEPAVKTVQAKRAADGGGKRRRPTAGMLLKAAVAVALVASTVTAGLQWHRAETLAAEQEARRQVRERAGQFGVALLSYRHNDLKAAREKVMSMASADFAKTYDVAFTGGLEGVITQLKADATATVSDVYVSELSDTTAKAIVVLDSEVRSSAGTRRVVGSYLEMDLVLQKGEWMITDVSSIGALDEQMTDTGGGKDSGKGDRSRAAEPSASPRQ</sequence>
<keyword evidence="4" id="KW-1133">Transmembrane helix</keyword>
<evidence type="ECO:0000256" key="2">
    <source>
        <dbReference type="ARBA" id="ARBA00023136"/>
    </source>
</evidence>
<feature type="region of interest" description="Disordered" evidence="3">
    <location>
        <begin position="1"/>
        <end position="98"/>
    </location>
</feature>
<dbReference type="RefSeq" id="WP_012850893.1">
    <property type="nucleotide sequence ID" value="NC_013510.1"/>
</dbReference>
<evidence type="ECO:0000313" key="6">
    <source>
        <dbReference type="Proteomes" id="UP000001918"/>
    </source>
</evidence>
<dbReference type="GO" id="GO:0016020">
    <property type="term" value="C:membrane"/>
    <property type="evidence" value="ECO:0007669"/>
    <property type="project" value="UniProtKB-SubCell"/>
</dbReference>
<accession>D1A3I4</accession>
<dbReference type="KEGG" id="tcu:Tcur_0512"/>
<keyword evidence="4" id="KW-0812">Transmembrane</keyword>
<feature type="compositionally biased region" description="Polar residues" evidence="3">
    <location>
        <begin position="1"/>
        <end position="16"/>
    </location>
</feature>
<evidence type="ECO:0000256" key="4">
    <source>
        <dbReference type="SAM" id="Phobius"/>
    </source>
</evidence>
<keyword evidence="6" id="KW-1185">Reference proteome</keyword>
<dbReference type="AlphaFoldDB" id="D1A3I4"/>
<dbReference type="PANTHER" id="PTHR37042">
    <property type="entry name" value="OUTER MEMBRANE PROTEIN RV1973"/>
    <property type="match status" value="1"/>
</dbReference>
<evidence type="ECO:0008006" key="7">
    <source>
        <dbReference type="Google" id="ProtNLM"/>
    </source>
</evidence>
<proteinExistence type="predicted"/>
<protein>
    <recommendedName>
        <fullName evidence="7">Mce-associated membrane protein</fullName>
    </recommendedName>
</protein>
<organism evidence="5 6">
    <name type="scientific">Thermomonospora curvata (strain ATCC 19995 / DSM 43183 / JCM 3096 / KCTC 9072 / NBRC 15933 / NCIMB 10081 / Henssen B9)</name>
    <dbReference type="NCBI Taxonomy" id="471852"/>
    <lineage>
        <taxon>Bacteria</taxon>
        <taxon>Bacillati</taxon>
        <taxon>Actinomycetota</taxon>
        <taxon>Actinomycetes</taxon>
        <taxon>Streptosporangiales</taxon>
        <taxon>Thermomonosporaceae</taxon>
        <taxon>Thermomonospora</taxon>
    </lineage>
</organism>
<feature type="compositionally biased region" description="Low complexity" evidence="3">
    <location>
        <begin position="24"/>
        <end position="48"/>
    </location>
</feature>
<evidence type="ECO:0000256" key="1">
    <source>
        <dbReference type="ARBA" id="ARBA00004370"/>
    </source>
</evidence>